<dbReference type="InterPro" id="IPR014776">
    <property type="entry name" value="4pyrrole_Mease_sub2"/>
</dbReference>
<name>A0A832ZW51_CALS0</name>
<evidence type="ECO:0000256" key="4">
    <source>
        <dbReference type="ARBA" id="ARBA00022679"/>
    </source>
</evidence>
<feature type="binding site" evidence="6">
    <location>
        <begin position="114"/>
        <end position="115"/>
    </location>
    <ligand>
        <name>S-adenosyl-L-methionine</name>
        <dbReference type="ChEBI" id="CHEBI:59789"/>
    </ligand>
</feature>
<sequence length="340" mass="38310">MTLLFVGMGLGPLRYLTKAAEEYLRSSEVVYVDTYTSKVERELMSYIREIVKGRLIAADRDLLENRMKEIVEEARVKNVCIAVPGDPFIATTHVALREEARKLKVGEEIVFGVSAYTSAISLSGLHVYKFGKSASIPLTDDINQVRQSYYTLLENQSRGLHTLFFLDTKDGGLRAGKALELLLKVENEEGRGVVRSGTLVIVVARIGYDDATITAGRLENLINHTLPPPPHMLIFPGELHFTEKEVIKFYALNADDVERHAPVNYIRDRVLKYVEKTRRVLQEVRGQDVGEEFCNYVEAYVDDSKNFLTSGDYVNSLLAIGYAEGLLDALRLLGVVRFEW</sequence>
<dbReference type="UniPathway" id="UPA00559"/>
<dbReference type="Gene3D" id="1.20.1270.90">
    <property type="entry name" value="AF1782-like"/>
    <property type="match status" value="1"/>
</dbReference>
<feature type="binding site" evidence="6">
    <location>
        <position position="231"/>
    </location>
    <ligand>
        <name>S-adenosyl-L-methionine</name>
        <dbReference type="ChEBI" id="CHEBI:59789"/>
    </ligand>
</feature>
<feature type="binding site" evidence="6">
    <location>
        <position position="89"/>
    </location>
    <ligand>
        <name>S-adenosyl-L-methionine</name>
        <dbReference type="ChEBI" id="CHEBI:59789"/>
    </ligand>
</feature>
<comment type="catalytic activity">
    <reaction evidence="6">
        <text>2-[(3S)-amino-3-carboxypropyl]-L-histidyl-[translation elongation factor 2] + 3 S-adenosyl-L-methionine = diphthine-[translation elongation factor 2] + 3 S-adenosyl-L-homocysteine + 3 H(+)</text>
        <dbReference type="Rhea" id="RHEA:36415"/>
        <dbReference type="Rhea" id="RHEA-COMP:9749"/>
        <dbReference type="Rhea" id="RHEA-COMP:10172"/>
        <dbReference type="ChEBI" id="CHEBI:15378"/>
        <dbReference type="ChEBI" id="CHEBI:57856"/>
        <dbReference type="ChEBI" id="CHEBI:59789"/>
        <dbReference type="ChEBI" id="CHEBI:73995"/>
        <dbReference type="ChEBI" id="CHEBI:82696"/>
        <dbReference type="EC" id="2.1.1.98"/>
    </reaction>
</comment>
<gene>
    <name evidence="9" type="primary">dph5</name>
    <name evidence="6" type="synonym">dphB</name>
    <name evidence="9" type="ORF">EYH45_05305</name>
</gene>
<dbReference type="NCBIfam" id="TIGR00522">
    <property type="entry name" value="dph5"/>
    <property type="match status" value="1"/>
</dbReference>
<dbReference type="Gene3D" id="3.40.1010.10">
    <property type="entry name" value="Cobalt-precorrin-4 Transmethylase, Domain 1"/>
    <property type="match status" value="1"/>
</dbReference>
<dbReference type="InterPro" id="IPR004551">
    <property type="entry name" value="Dphthn_synthase"/>
</dbReference>
<dbReference type="EMBL" id="DQVM01000104">
    <property type="protein sequence ID" value="HIQ29964.1"/>
    <property type="molecule type" value="Genomic_DNA"/>
</dbReference>
<feature type="domain" description="Tetrapyrrole methylase" evidence="7">
    <location>
        <begin position="2"/>
        <end position="221"/>
    </location>
</feature>
<dbReference type="InterPro" id="IPR023140">
    <property type="entry name" value="DUF357"/>
</dbReference>
<evidence type="ECO:0000256" key="5">
    <source>
        <dbReference type="ARBA" id="ARBA00022691"/>
    </source>
</evidence>
<evidence type="ECO:0000256" key="1">
    <source>
        <dbReference type="ARBA" id="ARBA00005156"/>
    </source>
</evidence>
<evidence type="ECO:0000256" key="2">
    <source>
        <dbReference type="ARBA" id="ARBA00006729"/>
    </source>
</evidence>
<feature type="binding site" evidence="6">
    <location>
        <position position="86"/>
    </location>
    <ligand>
        <name>S-adenosyl-L-methionine</name>
        <dbReference type="ChEBI" id="CHEBI:59789"/>
    </ligand>
</feature>
<comment type="subunit">
    <text evidence="6">Homodimer.</text>
</comment>
<evidence type="ECO:0000259" key="8">
    <source>
        <dbReference type="Pfam" id="PF04010"/>
    </source>
</evidence>
<comment type="caution">
    <text evidence="6">Lacks conserved residue(s) required for the propagation of feature annotation.</text>
</comment>
<feature type="binding site" evidence="6">
    <location>
        <position position="166"/>
    </location>
    <ligand>
        <name>S-adenosyl-L-methionine</name>
        <dbReference type="ChEBI" id="CHEBI:59789"/>
    </ligand>
</feature>
<dbReference type="InterPro" id="IPR036809">
    <property type="entry name" value="AF1782-like_sf"/>
</dbReference>
<keyword evidence="5 6" id="KW-0949">S-adenosyl-L-methionine</keyword>
<protein>
    <recommendedName>
        <fullName evidence="6">Diphthine synthase</fullName>
        <ecNumber evidence="6">2.1.1.98</ecNumber>
    </recommendedName>
    <alternativeName>
        <fullName evidence="6">Diphthamide biosynthesis methyltransferase</fullName>
    </alternativeName>
</protein>
<dbReference type="Proteomes" id="UP000608579">
    <property type="component" value="Unassembled WGS sequence"/>
</dbReference>
<accession>A0A832ZW51</accession>
<dbReference type="HAMAP" id="MF_01084">
    <property type="entry name" value="Diphthine_synth"/>
    <property type="match status" value="1"/>
</dbReference>
<dbReference type="Pfam" id="PF04010">
    <property type="entry name" value="DUF357"/>
    <property type="match status" value="1"/>
</dbReference>
<feature type="domain" description="DUF357" evidence="8">
    <location>
        <begin position="272"/>
        <end position="335"/>
    </location>
</feature>
<dbReference type="Pfam" id="PF00590">
    <property type="entry name" value="TP_methylase"/>
    <property type="match status" value="1"/>
</dbReference>
<dbReference type="PANTHER" id="PTHR10882">
    <property type="entry name" value="DIPHTHINE SYNTHASE"/>
    <property type="match status" value="1"/>
</dbReference>
<reference evidence="9" key="1">
    <citation type="journal article" date="2020" name="ISME J.">
        <title>Gammaproteobacteria mediating utilization of methyl-, sulfur- and petroleum organic compounds in deep ocean hydrothermal plumes.</title>
        <authorList>
            <person name="Zhou Z."/>
            <person name="Liu Y."/>
            <person name="Pan J."/>
            <person name="Cron B.R."/>
            <person name="Toner B.M."/>
            <person name="Anantharaman K."/>
            <person name="Breier J.A."/>
            <person name="Dick G.J."/>
            <person name="Li M."/>
        </authorList>
    </citation>
    <scope>NUCLEOTIDE SEQUENCE</scope>
    <source>
        <strain evidence="9">SZUA-1515</strain>
    </source>
</reference>
<evidence type="ECO:0000313" key="9">
    <source>
        <dbReference type="EMBL" id="HIQ29964.1"/>
    </source>
</evidence>
<comment type="caution">
    <text evidence="9">The sequence shown here is derived from an EMBL/GenBank/DDBJ whole genome shotgun (WGS) entry which is preliminary data.</text>
</comment>
<dbReference type="InterPro" id="IPR014777">
    <property type="entry name" value="4pyrrole_Mease_sub1"/>
</dbReference>
<evidence type="ECO:0000313" key="10">
    <source>
        <dbReference type="Proteomes" id="UP000608579"/>
    </source>
</evidence>
<dbReference type="GO" id="GO:0017183">
    <property type="term" value="P:protein histidyl modification to diphthamide"/>
    <property type="evidence" value="ECO:0007669"/>
    <property type="project" value="UniProtKB-UniRule"/>
</dbReference>
<keyword evidence="4 6" id="KW-0808">Transferase</keyword>
<dbReference type="InterPro" id="IPR035996">
    <property type="entry name" value="4pyrrol_Methylase_sf"/>
</dbReference>
<comment type="function">
    <text evidence="6">S-adenosyl-L-methionine-dependent methyltransferase that catalyzes the trimethylation of the amino group of the modified target histidine residue in translation elongation factor 2 (EF-2), to form an intermediate called diphthine. The three successive methylation reactions represent the second step of diphthamide biosynthesis.</text>
</comment>
<comment type="pathway">
    <text evidence="1 6">Protein modification; peptidyl-diphthamide biosynthesis.</text>
</comment>
<evidence type="ECO:0000259" key="7">
    <source>
        <dbReference type="Pfam" id="PF00590"/>
    </source>
</evidence>
<feature type="binding site" evidence="6">
    <location>
        <position position="10"/>
    </location>
    <ligand>
        <name>S-adenosyl-L-methionine</name>
        <dbReference type="ChEBI" id="CHEBI:59789"/>
    </ligand>
</feature>
<organism evidence="9 10">
    <name type="scientific">Caldiarchaeum subterraneum</name>
    <dbReference type="NCBI Taxonomy" id="311458"/>
    <lineage>
        <taxon>Archaea</taxon>
        <taxon>Nitrososphaerota</taxon>
        <taxon>Candidatus Caldarchaeales</taxon>
        <taxon>Candidatus Caldarchaeaceae</taxon>
        <taxon>Candidatus Caldarchaeum</taxon>
    </lineage>
</organism>
<dbReference type="InterPro" id="IPR000878">
    <property type="entry name" value="4pyrrol_Mease"/>
</dbReference>
<dbReference type="GO" id="GO:0004164">
    <property type="term" value="F:diphthine synthase activity"/>
    <property type="evidence" value="ECO:0007669"/>
    <property type="project" value="UniProtKB-UniRule"/>
</dbReference>
<comment type="similarity">
    <text evidence="2 6">Belongs to the diphthine synthase family.</text>
</comment>
<dbReference type="SUPFAM" id="SSF158372">
    <property type="entry name" value="AF1782-like"/>
    <property type="match status" value="1"/>
</dbReference>
<evidence type="ECO:0000256" key="3">
    <source>
        <dbReference type="ARBA" id="ARBA00022603"/>
    </source>
</evidence>
<dbReference type="PANTHER" id="PTHR10882:SF0">
    <property type="entry name" value="DIPHTHINE METHYL ESTER SYNTHASE"/>
    <property type="match status" value="1"/>
</dbReference>
<dbReference type="SUPFAM" id="SSF53790">
    <property type="entry name" value="Tetrapyrrole methylase"/>
    <property type="match status" value="1"/>
</dbReference>
<evidence type="ECO:0000256" key="6">
    <source>
        <dbReference type="HAMAP-Rule" id="MF_01084"/>
    </source>
</evidence>
<proteinExistence type="inferred from homology"/>
<dbReference type="Gene3D" id="3.30.950.10">
    <property type="entry name" value="Methyltransferase, Cobalt-precorrin-4 Transmethylase, Domain 2"/>
    <property type="match status" value="1"/>
</dbReference>
<dbReference type="AlphaFoldDB" id="A0A832ZW51"/>
<dbReference type="EC" id="2.1.1.98" evidence="6"/>
<dbReference type="CDD" id="cd11647">
    <property type="entry name" value="DHP5_DphB"/>
    <property type="match status" value="1"/>
</dbReference>
<dbReference type="GO" id="GO:0032259">
    <property type="term" value="P:methylation"/>
    <property type="evidence" value="ECO:0007669"/>
    <property type="project" value="UniProtKB-KW"/>
</dbReference>
<keyword evidence="3 6" id="KW-0489">Methyltransferase</keyword>